<organism evidence="2 3">
    <name type="scientific">Cohaesibacter celericrescens</name>
    <dbReference type="NCBI Taxonomy" id="2067669"/>
    <lineage>
        <taxon>Bacteria</taxon>
        <taxon>Pseudomonadati</taxon>
        <taxon>Pseudomonadota</taxon>
        <taxon>Alphaproteobacteria</taxon>
        <taxon>Hyphomicrobiales</taxon>
        <taxon>Cohaesibacteraceae</taxon>
    </lineage>
</organism>
<accession>A0A2N5XQU7</accession>
<dbReference type="RefSeq" id="WP_101534179.1">
    <property type="nucleotide sequence ID" value="NZ_PKUQ01000022.1"/>
</dbReference>
<dbReference type="EMBL" id="PKUQ01000022">
    <property type="protein sequence ID" value="PLW76891.1"/>
    <property type="molecule type" value="Genomic_DNA"/>
</dbReference>
<evidence type="ECO:0000313" key="2">
    <source>
        <dbReference type="EMBL" id="PLW76891.1"/>
    </source>
</evidence>
<reference evidence="2 3" key="1">
    <citation type="submission" date="2018-01" db="EMBL/GenBank/DDBJ databases">
        <title>The draft genome sequence of Cohaesibacter sp. H1304.</title>
        <authorList>
            <person name="Wang N.-N."/>
            <person name="Du Z.-J."/>
        </authorList>
    </citation>
    <scope>NUCLEOTIDE SEQUENCE [LARGE SCALE GENOMIC DNA]</scope>
    <source>
        <strain evidence="2 3">H1304</strain>
    </source>
</reference>
<evidence type="ECO:0000313" key="3">
    <source>
        <dbReference type="Proteomes" id="UP000234881"/>
    </source>
</evidence>
<proteinExistence type="predicted"/>
<dbReference type="Proteomes" id="UP000234881">
    <property type="component" value="Unassembled WGS sequence"/>
</dbReference>
<gene>
    <name evidence="2" type="ORF">C0081_12610</name>
</gene>
<dbReference type="OrthoDB" id="8454991at2"/>
<evidence type="ECO:0000256" key="1">
    <source>
        <dbReference type="SAM" id="MobiDB-lite"/>
    </source>
</evidence>
<sequence>MVKKMDSRFLELDCNQILKTQKQKTEPSPIRILHLPGFRVIVDKLMLGSTSSGDMPTELRLAIDNLSKETFGITEDDTEFSFPEITRVSAVYWSDEHIEHENRFQTCNVNDEIAFKVLYDLGFDFRGDYGKPLVCLNYFKRQAEAAARGIFGKVPDINEADVLMWEQKMLIDVEKRQRKNRAKKQNQRKTNRLNR</sequence>
<protein>
    <submittedName>
        <fullName evidence="2">Uncharacterized protein</fullName>
    </submittedName>
</protein>
<comment type="caution">
    <text evidence="2">The sequence shown here is derived from an EMBL/GenBank/DDBJ whole genome shotgun (WGS) entry which is preliminary data.</text>
</comment>
<dbReference type="AlphaFoldDB" id="A0A2N5XQU7"/>
<name>A0A2N5XQU7_9HYPH</name>
<feature type="region of interest" description="Disordered" evidence="1">
    <location>
        <begin position="176"/>
        <end position="195"/>
    </location>
</feature>
<keyword evidence="3" id="KW-1185">Reference proteome</keyword>